<dbReference type="GO" id="GO:0071555">
    <property type="term" value="P:cell wall organization"/>
    <property type="evidence" value="ECO:0007669"/>
    <property type="project" value="UniProtKB-KW"/>
</dbReference>
<keyword evidence="8 10" id="KW-0472">Membrane</keyword>
<dbReference type="Pfam" id="PF00905">
    <property type="entry name" value="Transpeptidase"/>
    <property type="match status" value="1"/>
</dbReference>
<feature type="domain" description="Penicillin-binding protein transpeptidase" evidence="11">
    <location>
        <begin position="233"/>
        <end position="546"/>
    </location>
</feature>
<dbReference type="InterPro" id="IPR012338">
    <property type="entry name" value="Beta-lactam/transpept-like"/>
</dbReference>
<organism evidence="13 14">
    <name type="scientific">Candidatus Kaiserbacteria bacterium CG10_big_fil_rev_8_21_14_0_10_49_17</name>
    <dbReference type="NCBI Taxonomy" id="1974609"/>
    <lineage>
        <taxon>Bacteria</taxon>
        <taxon>Candidatus Kaiseribacteriota</taxon>
    </lineage>
</organism>
<evidence type="ECO:0000256" key="10">
    <source>
        <dbReference type="SAM" id="Phobius"/>
    </source>
</evidence>
<dbReference type="GO" id="GO:0009252">
    <property type="term" value="P:peptidoglycan biosynthetic process"/>
    <property type="evidence" value="ECO:0007669"/>
    <property type="project" value="UniProtKB-KW"/>
</dbReference>
<dbReference type="GO" id="GO:0008658">
    <property type="term" value="F:penicillin binding"/>
    <property type="evidence" value="ECO:0007669"/>
    <property type="project" value="InterPro"/>
</dbReference>
<keyword evidence="9" id="KW-0961">Cell wall biogenesis/degradation</keyword>
<keyword evidence="3" id="KW-1003">Cell membrane</keyword>
<comment type="subcellular location">
    <subcellularLocation>
        <location evidence="2">Cell membrane</location>
    </subcellularLocation>
    <subcellularLocation>
        <location evidence="1">Membrane</location>
        <topology evidence="1">Single-pass membrane protein</topology>
    </subcellularLocation>
</comment>
<dbReference type="SUPFAM" id="SSF56601">
    <property type="entry name" value="beta-lactamase/transpeptidase-like"/>
    <property type="match status" value="1"/>
</dbReference>
<evidence type="ECO:0000256" key="3">
    <source>
        <dbReference type="ARBA" id="ARBA00022475"/>
    </source>
</evidence>
<feature type="transmembrane region" description="Helical" evidence="10">
    <location>
        <begin position="55"/>
        <end position="75"/>
    </location>
</feature>
<dbReference type="AlphaFoldDB" id="A0A2M6WE67"/>
<keyword evidence="7 10" id="KW-1133">Transmembrane helix</keyword>
<proteinExistence type="predicted"/>
<evidence type="ECO:0000256" key="6">
    <source>
        <dbReference type="ARBA" id="ARBA00022984"/>
    </source>
</evidence>
<dbReference type="PANTHER" id="PTHR30627">
    <property type="entry name" value="PEPTIDOGLYCAN D,D-TRANSPEPTIDASE"/>
    <property type="match status" value="1"/>
</dbReference>
<dbReference type="Proteomes" id="UP000228809">
    <property type="component" value="Unassembled WGS sequence"/>
</dbReference>
<dbReference type="PANTHER" id="PTHR30627:SF2">
    <property type="entry name" value="PEPTIDOGLYCAN D,D-TRANSPEPTIDASE MRDA"/>
    <property type="match status" value="1"/>
</dbReference>
<evidence type="ECO:0000259" key="12">
    <source>
        <dbReference type="Pfam" id="PF03717"/>
    </source>
</evidence>
<evidence type="ECO:0000313" key="14">
    <source>
        <dbReference type="Proteomes" id="UP000228809"/>
    </source>
</evidence>
<evidence type="ECO:0000256" key="5">
    <source>
        <dbReference type="ARBA" id="ARBA00022960"/>
    </source>
</evidence>
<evidence type="ECO:0000256" key="7">
    <source>
        <dbReference type="ARBA" id="ARBA00022989"/>
    </source>
</evidence>
<evidence type="ECO:0008006" key="15">
    <source>
        <dbReference type="Google" id="ProtNLM"/>
    </source>
</evidence>
<name>A0A2M6WE67_9BACT</name>
<accession>A0A2M6WE67</accession>
<dbReference type="InterPro" id="IPR001460">
    <property type="entry name" value="PCN-bd_Tpept"/>
</dbReference>
<dbReference type="Pfam" id="PF03717">
    <property type="entry name" value="PBP_dimer"/>
    <property type="match status" value="1"/>
</dbReference>
<evidence type="ECO:0000313" key="13">
    <source>
        <dbReference type="EMBL" id="PIT91087.1"/>
    </source>
</evidence>
<gene>
    <name evidence="13" type="ORF">COU17_02245</name>
</gene>
<dbReference type="Gene3D" id="3.90.1310.10">
    <property type="entry name" value="Penicillin-binding protein 2a (Domain 2)"/>
    <property type="match status" value="1"/>
</dbReference>
<keyword evidence="4 10" id="KW-0812">Transmembrane</keyword>
<dbReference type="GO" id="GO:0071972">
    <property type="term" value="F:peptidoglycan L,D-transpeptidase activity"/>
    <property type="evidence" value="ECO:0007669"/>
    <property type="project" value="TreeGrafter"/>
</dbReference>
<evidence type="ECO:0000256" key="8">
    <source>
        <dbReference type="ARBA" id="ARBA00023136"/>
    </source>
</evidence>
<protein>
    <recommendedName>
        <fullName evidence="15">Penicillin-binding protein 2</fullName>
    </recommendedName>
</protein>
<dbReference type="GO" id="GO:0008360">
    <property type="term" value="P:regulation of cell shape"/>
    <property type="evidence" value="ECO:0007669"/>
    <property type="project" value="UniProtKB-KW"/>
</dbReference>
<dbReference type="Gene3D" id="3.40.710.10">
    <property type="entry name" value="DD-peptidase/beta-lactamase superfamily"/>
    <property type="match status" value="1"/>
</dbReference>
<comment type="caution">
    <text evidence="13">The sequence shown here is derived from an EMBL/GenBank/DDBJ whole genome shotgun (WGS) entry which is preliminary data.</text>
</comment>
<feature type="domain" description="Penicillin-binding protein dimerisation" evidence="12">
    <location>
        <begin position="126"/>
        <end position="192"/>
    </location>
</feature>
<evidence type="ECO:0000256" key="1">
    <source>
        <dbReference type="ARBA" id="ARBA00004167"/>
    </source>
</evidence>
<keyword evidence="5" id="KW-0133">Cell shape</keyword>
<evidence type="ECO:0000259" key="11">
    <source>
        <dbReference type="Pfam" id="PF00905"/>
    </source>
</evidence>
<reference evidence="14" key="1">
    <citation type="submission" date="2017-09" db="EMBL/GenBank/DDBJ databases">
        <title>Depth-based differentiation of microbial function through sediment-hosted aquifers and enrichment of novel symbionts in the deep terrestrial subsurface.</title>
        <authorList>
            <person name="Probst A.J."/>
            <person name="Ladd B."/>
            <person name="Jarett J.K."/>
            <person name="Geller-Mcgrath D.E."/>
            <person name="Sieber C.M.K."/>
            <person name="Emerson J.B."/>
            <person name="Anantharaman K."/>
            <person name="Thomas B.C."/>
            <person name="Malmstrom R."/>
            <person name="Stieglmeier M."/>
            <person name="Klingl A."/>
            <person name="Woyke T."/>
            <person name="Ryan C.M."/>
            <person name="Banfield J.F."/>
        </authorList>
    </citation>
    <scope>NUCLEOTIDE SEQUENCE [LARGE SCALE GENOMIC DNA]</scope>
</reference>
<dbReference type="InterPro" id="IPR050515">
    <property type="entry name" value="Beta-lactam/transpept"/>
</dbReference>
<evidence type="ECO:0000256" key="9">
    <source>
        <dbReference type="ARBA" id="ARBA00023316"/>
    </source>
</evidence>
<evidence type="ECO:0000256" key="2">
    <source>
        <dbReference type="ARBA" id="ARBA00004236"/>
    </source>
</evidence>
<sequence length="568" mass="62230">MSGRRRNSLLKRFFRSVGSHEIAPEEIFLDASNLPDFDASQFEGRLDKPIHKSTVSLVAVAFFVIAAVFLGRAYFLQVVNGEVFAAQSARNHLANSLIFSERGVIFDRNGTPLVWNEVKESESFAERRYTDTRGVAHILGYVKYPQRDSSGFYWRDTFEGLDGIEANLNSTLAGENGTKIVEIDAKGEILSESVVRLPVDGKSVTLSIDAELSEKLYERIVKRAREAGFQGGVGVIMDVETGELITLVSYPDFDPQVLTDGEDRKTIASYNTDSRGPFLNRAISGLYTPGSTVKPFMAVGALEEGVITPEKQILSTGQLEVPNPYAQGTVSVFKDWKAHGWVDVRRAIAVSSNVYFYEVGGGFKDQKGIGIAGIEKYARLFGFGEKTGIPLSGEEAGTIPNPEWKRKNFEDGEWRLGDTYNTVIGQYGFQVTPLQLTRGIAAIANGGRLLDPTLIAHATSSGMTLNASPETLRVVREGMRLSVAEGSAIAIHGLPISFGGKTGTAQLGAQNEFLNSWITGFFPYEKPRYAFSIIMERAPAGTTAGAPLVALEFFQWLSEAHPEYWKGD</sequence>
<keyword evidence="6" id="KW-0573">Peptidoglycan synthesis</keyword>
<dbReference type="EMBL" id="PFBJ01000011">
    <property type="protein sequence ID" value="PIT91087.1"/>
    <property type="molecule type" value="Genomic_DNA"/>
</dbReference>
<evidence type="ECO:0000256" key="4">
    <source>
        <dbReference type="ARBA" id="ARBA00022692"/>
    </source>
</evidence>
<dbReference type="GO" id="GO:0005886">
    <property type="term" value="C:plasma membrane"/>
    <property type="evidence" value="ECO:0007669"/>
    <property type="project" value="UniProtKB-SubCell"/>
</dbReference>
<dbReference type="InterPro" id="IPR036138">
    <property type="entry name" value="PBP_dimer_sf"/>
</dbReference>
<dbReference type="SUPFAM" id="SSF56519">
    <property type="entry name" value="Penicillin binding protein dimerisation domain"/>
    <property type="match status" value="1"/>
</dbReference>
<dbReference type="InterPro" id="IPR005311">
    <property type="entry name" value="PBP_dimer"/>
</dbReference>